<dbReference type="EMBL" id="JAPEUX010000005">
    <property type="protein sequence ID" value="KAJ4352311.1"/>
    <property type="molecule type" value="Genomic_DNA"/>
</dbReference>
<dbReference type="InterPro" id="IPR053105">
    <property type="entry name" value="Class_V-like_SAM-MTase"/>
</dbReference>
<dbReference type="SUPFAM" id="SSF82199">
    <property type="entry name" value="SET domain"/>
    <property type="match status" value="1"/>
</dbReference>
<dbReference type="Proteomes" id="UP001140513">
    <property type="component" value="Unassembled WGS sequence"/>
</dbReference>
<comment type="caution">
    <text evidence="3">The sequence shown here is derived from an EMBL/GenBank/DDBJ whole genome shotgun (WGS) entry which is preliminary data.</text>
</comment>
<protein>
    <recommendedName>
        <fullName evidence="2">SET domain-containing protein</fullName>
    </recommendedName>
</protein>
<dbReference type="PANTHER" id="PTHR47250">
    <property type="entry name" value="HISTONE-LYSINE N-METHYLTRANSFERASE SET-6"/>
    <property type="match status" value="1"/>
</dbReference>
<dbReference type="Pfam" id="PF00856">
    <property type="entry name" value="SET"/>
    <property type="match status" value="1"/>
</dbReference>
<evidence type="ECO:0000256" key="1">
    <source>
        <dbReference type="SAM" id="MobiDB-lite"/>
    </source>
</evidence>
<dbReference type="GeneID" id="80911189"/>
<dbReference type="InterPro" id="IPR046341">
    <property type="entry name" value="SET_dom_sf"/>
</dbReference>
<dbReference type="Gene3D" id="2.170.270.10">
    <property type="entry name" value="SET domain"/>
    <property type="match status" value="1"/>
</dbReference>
<dbReference type="PANTHER" id="PTHR47250:SF3">
    <property type="entry name" value="HISTONE-LYSINE N-METHYLTRANSFERASE SET-6"/>
    <property type="match status" value="1"/>
</dbReference>
<organism evidence="3 4">
    <name type="scientific">Didymosphaeria variabile</name>
    <dbReference type="NCBI Taxonomy" id="1932322"/>
    <lineage>
        <taxon>Eukaryota</taxon>
        <taxon>Fungi</taxon>
        <taxon>Dikarya</taxon>
        <taxon>Ascomycota</taxon>
        <taxon>Pezizomycotina</taxon>
        <taxon>Dothideomycetes</taxon>
        <taxon>Pleosporomycetidae</taxon>
        <taxon>Pleosporales</taxon>
        <taxon>Massarineae</taxon>
        <taxon>Didymosphaeriaceae</taxon>
        <taxon>Didymosphaeria</taxon>
    </lineage>
</organism>
<dbReference type="AlphaFoldDB" id="A0A9W8XL98"/>
<dbReference type="RefSeq" id="XP_056070667.1">
    <property type="nucleotide sequence ID" value="XM_056216420.1"/>
</dbReference>
<evidence type="ECO:0000259" key="2">
    <source>
        <dbReference type="PROSITE" id="PS50280"/>
    </source>
</evidence>
<keyword evidence="4" id="KW-1185">Reference proteome</keyword>
<sequence length="600" mass="68046">MDSIDHFEELSKAIAKTIEEHIARSKNSAGWPQELKHPVLRVDAFLEDQGPDHDQDTTPSRPLQVASSTIDLAPIFRARSTQRATDQEPRGETSARSSGDESEPGSPRRRGVGKLRVANTQSFEEDVTEHQRQIATDTRNFPKRRKIASDKFVFRPSTLDKLIIGIWEQLHGTLDLNPQIISEQYNMTLPVSSSTPVINEDTAVEIRGAGPALQTDAFHRMNTLCRKVTQASRVCRSIEIVVQAKWIELFEDKVQTSIAAAPHISKTKHHKQAFVEACQDFGWSEKELRNKIAIWRGYREVKDAAGWVALVFAGMGIYRFCKYRVEFTKEAMKRLQNLRTRFEVAADTLQPHWRQLLSIIGESSRLQYAGHPHDWVVSEDGAQPVLLRSTYLEREPFFEFEQLEESIIDEREWRGEDPRWVPQSSAVVRANGNSTYVCAVCDQTQSDEPALNSCYCFPNLFGCVKRRPPPVQIYRTNKGQNNGLLALAPFERGAGIGEFVGLITKGVRHVDVMDSATATTNYQIWQGRQGNFTRFINHSCKANAQFSQFTWLDTQHVVLVSKGIEAGVEISVDYGDRYWAGLDKSCLCGESCCRYRRAHR</sequence>
<evidence type="ECO:0000313" key="3">
    <source>
        <dbReference type="EMBL" id="KAJ4352311.1"/>
    </source>
</evidence>
<accession>A0A9W8XL98</accession>
<dbReference type="PROSITE" id="PS50280">
    <property type="entry name" value="SET"/>
    <property type="match status" value="1"/>
</dbReference>
<feature type="region of interest" description="Disordered" evidence="1">
    <location>
        <begin position="48"/>
        <end position="140"/>
    </location>
</feature>
<gene>
    <name evidence="3" type="ORF">N0V89_007659</name>
</gene>
<evidence type="ECO:0000313" key="4">
    <source>
        <dbReference type="Proteomes" id="UP001140513"/>
    </source>
</evidence>
<dbReference type="SMART" id="SM00317">
    <property type="entry name" value="SET"/>
    <property type="match status" value="1"/>
</dbReference>
<proteinExistence type="predicted"/>
<feature type="compositionally biased region" description="Polar residues" evidence="1">
    <location>
        <begin position="57"/>
        <end position="70"/>
    </location>
</feature>
<feature type="domain" description="SET" evidence="2">
    <location>
        <begin position="469"/>
        <end position="575"/>
    </location>
</feature>
<reference evidence="3" key="1">
    <citation type="submission" date="2022-10" db="EMBL/GenBank/DDBJ databases">
        <title>Tapping the CABI collections for fungal endophytes: first genome assemblies for Collariella, Neodidymelliopsis, Ascochyta clinopodiicola, Didymella pomorum, Didymosphaeria variabile, Neocosmospora piperis and Neocucurbitaria cava.</title>
        <authorList>
            <person name="Hill R."/>
        </authorList>
    </citation>
    <scope>NUCLEOTIDE SEQUENCE</scope>
    <source>
        <strain evidence="3">IMI 356815</strain>
    </source>
</reference>
<dbReference type="OrthoDB" id="10261904at2759"/>
<name>A0A9W8XL98_9PLEO</name>
<dbReference type="InterPro" id="IPR001214">
    <property type="entry name" value="SET_dom"/>
</dbReference>